<dbReference type="OrthoDB" id="10063692at2759"/>
<dbReference type="PRINTS" id="PR01233">
    <property type="entry name" value="JOSEPHIN"/>
</dbReference>
<feature type="region of interest" description="Disordered" evidence="13">
    <location>
        <begin position="262"/>
        <end position="293"/>
    </location>
</feature>
<evidence type="ECO:0000256" key="12">
    <source>
        <dbReference type="PROSITE-ProRule" id="PRU00331"/>
    </source>
</evidence>
<gene>
    <name evidence="15" type="ORF">PHACADRAFT_257943</name>
</gene>
<feature type="active site" evidence="11">
    <location>
        <position position="146"/>
    </location>
</feature>
<dbReference type="InParanoid" id="K5WUU4"/>
<feature type="region of interest" description="Disordered" evidence="13">
    <location>
        <begin position="199"/>
        <end position="221"/>
    </location>
</feature>
<evidence type="ECO:0000256" key="4">
    <source>
        <dbReference type="ARBA" id="ARBA00022670"/>
    </source>
</evidence>
<dbReference type="PANTHER" id="PTHR14159:SF0">
    <property type="entry name" value="ATAXIN-3-RELATED"/>
    <property type="match status" value="1"/>
</dbReference>
<comment type="caution">
    <text evidence="12">Lacks conserved residue(s) required for the propagation of feature annotation.</text>
</comment>
<dbReference type="STRING" id="650164.K5WUU4"/>
<feature type="compositionally biased region" description="Low complexity" evidence="13">
    <location>
        <begin position="448"/>
        <end position="469"/>
    </location>
</feature>
<keyword evidence="16" id="KW-1185">Reference proteome</keyword>
<dbReference type="HOGENOM" id="CLU_031228_4_1_1"/>
<feature type="active site" description="Proton acceptor" evidence="11">
    <location>
        <position position="119"/>
    </location>
</feature>
<evidence type="ECO:0000313" key="16">
    <source>
        <dbReference type="Proteomes" id="UP000008370"/>
    </source>
</evidence>
<dbReference type="GeneID" id="18916985"/>
<comment type="catalytic activity">
    <reaction evidence="1">
        <text>Thiol-dependent hydrolysis of ester, thioester, amide, peptide and isopeptide bonds formed by the C-terminal Gly of ubiquitin (a 76-residue protein attached to proteins as an intracellular targeting signal).</text>
        <dbReference type="EC" id="3.4.19.12"/>
    </reaction>
</comment>
<protein>
    <recommendedName>
        <fullName evidence="3">ubiquitinyl hydrolase 1</fullName>
        <ecNumber evidence="3">3.4.19.12</ecNumber>
    </recommendedName>
</protein>
<keyword evidence="6" id="KW-0378">Hydrolase</keyword>
<dbReference type="SMART" id="SM00726">
    <property type="entry name" value="UIM"/>
    <property type="match status" value="3"/>
</dbReference>
<keyword evidence="7" id="KW-0788">Thiol protease</keyword>
<evidence type="ECO:0000256" key="6">
    <source>
        <dbReference type="ARBA" id="ARBA00022801"/>
    </source>
</evidence>
<evidence type="ECO:0000256" key="2">
    <source>
        <dbReference type="ARBA" id="ARBA00004123"/>
    </source>
</evidence>
<dbReference type="InterPro" id="IPR033865">
    <property type="entry name" value="Ataxin-3"/>
</dbReference>
<dbReference type="RefSeq" id="XP_007396936.1">
    <property type="nucleotide sequence ID" value="XM_007396874.1"/>
</dbReference>
<dbReference type="EC" id="3.4.19.12" evidence="3"/>
<dbReference type="PROSITE" id="PS50957">
    <property type="entry name" value="JOSEPHIN"/>
    <property type="match status" value="1"/>
</dbReference>
<dbReference type="KEGG" id="pco:PHACADRAFT_257943"/>
<feature type="compositionally biased region" description="Acidic residues" evidence="13">
    <location>
        <begin position="477"/>
        <end position="487"/>
    </location>
</feature>
<dbReference type="GO" id="GO:0016579">
    <property type="term" value="P:protein deubiquitination"/>
    <property type="evidence" value="ECO:0007669"/>
    <property type="project" value="InterPro"/>
</dbReference>
<dbReference type="Gene3D" id="6.10.140.100">
    <property type="match status" value="1"/>
</dbReference>
<dbReference type="GO" id="GO:0006508">
    <property type="term" value="P:proteolysis"/>
    <property type="evidence" value="ECO:0007669"/>
    <property type="project" value="UniProtKB-KW"/>
</dbReference>
<dbReference type="InterPro" id="IPR006155">
    <property type="entry name" value="Josephin"/>
</dbReference>
<dbReference type="EMBL" id="JH930473">
    <property type="protein sequence ID" value="EKM54237.1"/>
    <property type="molecule type" value="Genomic_DNA"/>
</dbReference>
<dbReference type="SMART" id="SM01246">
    <property type="entry name" value="Josephin"/>
    <property type="match status" value="1"/>
</dbReference>
<evidence type="ECO:0000256" key="5">
    <source>
        <dbReference type="ARBA" id="ARBA00022786"/>
    </source>
</evidence>
<comment type="subcellular location">
    <subcellularLocation>
        <location evidence="2">Nucleus</location>
    </subcellularLocation>
</comment>
<dbReference type="Proteomes" id="UP000008370">
    <property type="component" value="Unassembled WGS sequence"/>
</dbReference>
<evidence type="ECO:0000313" key="15">
    <source>
        <dbReference type="EMBL" id="EKM54237.1"/>
    </source>
</evidence>
<evidence type="ECO:0000256" key="9">
    <source>
        <dbReference type="ARBA" id="ARBA00023163"/>
    </source>
</evidence>
<evidence type="ECO:0000256" key="13">
    <source>
        <dbReference type="SAM" id="MobiDB-lite"/>
    </source>
</evidence>
<evidence type="ECO:0000256" key="10">
    <source>
        <dbReference type="ARBA" id="ARBA00023242"/>
    </source>
</evidence>
<dbReference type="GO" id="GO:0004843">
    <property type="term" value="F:cysteine-type deubiquitinase activity"/>
    <property type="evidence" value="ECO:0007669"/>
    <property type="project" value="UniProtKB-EC"/>
</dbReference>
<keyword evidence="10" id="KW-0539">Nucleus</keyword>
<evidence type="ECO:0000256" key="8">
    <source>
        <dbReference type="ARBA" id="ARBA00023015"/>
    </source>
</evidence>
<evidence type="ECO:0000256" key="7">
    <source>
        <dbReference type="ARBA" id="ARBA00022807"/>
    </source>
</evidence>
<organism evidence="15 16">
    <name type="scientific">Phanerochaete carnosa (strain HHB-10118-sp)</name>
    <name type="common">White-rot fungus</name>
    <name type="synonym">Peniophora carnosa</name>
    <dbReference type="NCBI Taxonomy" id="650164"/>
    <lineage>
        <taxon>Eukaryota</taxon>
        <taxon>Fungi</taxon>
        <taxon>Dikarya</taxon>
        <taxon>Basidiomycota</taxon>
        <taxon>Agaricomycotina</taxon>
        <taxon>Agaricomycetes</taxon>
        <taxon>Polyporales</taxon>
        <taxon>Phanerochaetaceae</taxon>
        <taxon>Phanerochaete</taxon>
    </lineage>
</organism>
<dbReference type="Pfam" id="PF02099">
    <property type="entry name" value="Josephin"/>
    <property type="match status" value="1"/>
</dbReference>
<sequence>MAATIEDLIPHIYHEKQQEGSMLCAQHALNSLLQGPYFSAPDLSEIAHRLDVLEEQYSEGNREHGSTNMDDTGFFSVQVLEEALQVWGLTLVRWRSEEMRPFQDRPHTQLAFILNQHQHWYALRRFGPASTDAARDPGEGHWFNLNSSLERPEWVGKLYLGMFLQQAETEGYSVFVVIQRDPEGPLALPRTEADEFATAIPEESASGRTRGEASASRTAVEGFEDEDMELQAALQASLTGAAPWGHHDPSYPAPVAAAARDPIFGSGTRTPVEREREGSGVPAQQYGEEDEDIEPEVFSAPSASESRYARLQAAADADADPIAASRARSQAYMEHVRRQQEAALRDSYQEEVARAEAGVGRRNVRAEQEEAELMRAIEASRAIHEATGGSPAEDSEEREVPRPSPPAETFGGDRVYDDEDAELQAALKASLETLPEGFEIPSTPPASRPSSSLPVAPAAVAAPRVEPLPQAGHPGNEEDEIETESEADVSAAEAEPQLSMEEMRLKRLAKFGG</sequence>
<name>K5WUU4_PHACS</name>
<keyword evidence="9" id="KW-0804">Transcription</keyword>
<proteinExistence type="predicted"/>
<dbReference type="AlphaFoldDB" id="K5WUU4"/>
<feature type="active site" description="Nucleophile" evidence="11">
    <location>
        <position position="24"/>
    </location>
</feature>
<dbReference type="Gene3D" id="1.10.287.10">
    <property type="entry name" value="S15/NS1, RNA-binding"/>
    <property type="match status" value="1"/>
</dbReference>
<dbReference type="Gene3D" id="3.90.70.40">
    <property type="match status" value="1"/>
</dbReference>
<reference evidence="15 16" key="1">
    <citation type="journal article" date="2012" name="BMC Genomics">
        <title>Comparative genomics of the white-rot fungi, Phanerochaete carnosa and P. chrysosporium, to elucidate the genetic basis of the distinct wood types they colonize.</title>
        <authorList>
            <person name="Suzuki H."/>
            <person name="MacDonald J."/>
            <person name="Syed K."/>
            <person name="Salamov A."/>
            <person name="Hori C."/>
            <person name="Aerts A."/>
            <person name="Henrissat B."/>
            <person name="Wiebenga A."/>
            <person name="vanKuyk P.A."/>
            <person name="Barry K."/>
            <person name="Lindquist E."/>
            <person name="LaButti K."/>
            <person name="Lapidus A."/>
            <person name="Lucas S."/>
            <person name="Coutinho P."/>
            <person name="Gong Y."/>
            <person name="Samejima M."/>
            <person name="Mahadevan R."/>
            <person name="Abou-Zaid M."/>
            <person name="de Vries R.P."/>
            <person name="Igarashi K."/>
            <person name="Yadav J.S."/>
            <person name="Grigoriev I.V."/>
            <person name="Master E.R."/>
        </authorList>
    </citation>
    <scope>NUCLEOTIDE SEQUENCE [LARGE SCALE GENOMIC DNA]</scope>
    <source>
        <strain evidence="15 16">HHB-10118-sp</strain>
    </source>
</reference>
<evidence type="ECO:0000256" key="3">
    <source>
        <dbReference type="ARBA" id="ARBA00012759"/>
    </source>
</evidence>
<keyword evidence="5" id="KW-0833">Ubl conjugation pathway</keyword>
<dbReference type="PANTHER" id="PTHR14159">
    <property type="entry name" value="ATAXIN-3-RELATED"/>
    <property type="match status" value="1"/>
</dbReference>
<dbReference type="PROSITE" id="PS50330">
    <property type="entry name" value="UIM"/>
    <property type="match status" value="1"/>
</dbReference>
<evidence type="ECO:0000259" key="14">
    <source>
        <dbReference type="PROSITE" id="PS50957"/>
    </source>
</evidence>
<evidence type="ECO:0000256" key="1">
    <source>
        <dbReference type="ARBA" id="ARBA00000707"/>
    </source>
</evidence>
<feature type="region of interest" description="Disordered" evidence="13">
    <location>
        <begin position="384"/>
        <end position="513"/>
    </location>
</feature>
<accession>K5WUU4</accession>
<dbReference type="GO" id="GO:0005634">
    <property type="term" value="C:nucleus"/>
    <property type="evidence" value="ECO:0007669"/>
    <property type="project" value="UniProtKB-SubCell"/>
</dbReference>
<feature type="domain" description="Josephin" evidence="14">
    <location>
        <begin position="9"/>
        <end position="192"/>
    </location>
</feature>
<keyword evidence="8" id="KW-0805">Transcription regulation</keyword>
<keyword evidence="4" id="KW-0645">Protease</keyword>
<dbReference type="InterPro" id="IPR003903">
    <property type="entry name" value="UIM_dom"/>
</dbReference>
<evidence type="ECO:0000256" key="11">
    <source>
        <dbReference type="PIRSR" id="PIRSR633865-1"/>
    </source>
</evidence>